<comment type="pathway">
    <text evidence="1">Protein modification; [NiFe] hydrogenase maturation.</text>
</comment>
<dbReference type="GO" id="GO:0003725">
    <property type="term" value="F:double-stranded RNA binding"/>
    <property type="evidence" value="ECO:0007669"/>
    <property type="project" value="InterPro"/>
</dbReference>
<dbReference type="GO" id="GO:0016874">
    <property type="term" value="F:ligase activity"/>
    <property type="evidence" value="ECO:0007669"/>
    <property type="project" value="UniProtKB-UniRule"/>
</dbReference>
<evidence type="ECO:0000256" key="6">
    <source>
        <dbReference type="ARBA" id="ARBA00022833"/>
    </source>
</evidence>
<dbReference type="InterPro" id="IPR055128">
    <property type="entry name" value="HypF_C_2"/>
</dbReference>
<dbReference type="AlphaFoldDB" id="A0A9X8QUB0"/>
<feature type="domain" description="YrdC-like" evidence="12">
    <location>
        <begin position="259"/>
        <end position="455"/>
    </location>
</feature>
<organism evidence="13 14">
    <name type="scientific">Streptomyces yunnanensis</name>
    <dbReference type="NCBI Taxonomy" id="156453"/>
    <lineage>
        <taxon>Bacteria</taxon>
        <taxon>Bacillati</taxon>
        <taxon>Actinomycetota</taxon>
        <taxon>Actinomycetes</taxon>
        <taxon>Kitasatosporales</taxon>
        <taxon>Streptomycetaceae</taxon>
        <taxon>Streptomyces</taxon>
    </lineage>
</organism>
<evidence type="ECO:0000256" key="9">
    <source>
        <dbReference type="PROSITE-ProRule" id="PRU00520"/>
    </source>
</evidence>
<name>A0A9X8QUB0_9ACTN</name>
<accession>A0A9X8QUB0</accession>
<sequence length="836" mass="87259">MTVGRPGAGTAPHAPAATPEPSTSLDEGASPGAGEAPRTGAVGTVRRAEAPGADPARHRIIVRGIVQGVGFRPFVHGLATELGLAGHVSNTGEGVVAEVEGPPGVLHRFGARLRAEAPPLAVVEAVDGQDIAVTGGTGFTILPSRTGGPARTLVAPDAATCDACLAELTDPADRRYRHPFVSCTHCGPRFTIVRALPYDRAQTTMADFPMCPRCAAEYADPADRRFHAQPVACHDCGPRLRLLAHGPDGPAGPPRPLPGDPVAGARRLLAEGAIVAVKGLGGYHLVCDAQDDRAVAELRRRKARGDKPFALMARQLTDLEGLVEIGAEEWALLTGSVRPIVLLRRRPGGPAPGAPAVSDHVAPGCPDLGLLLPYTPLHHLLFGLPGDPQGPRLLVMTSGNVSGDPLVTDDADALVRLAHLADAWLAHDRAIQVPCDDSVARISDGAPLYVRRSRGCAPYPVPLPVSVRPALATGGDLKTVLCLGEGHRAWLSAHIGDMDDLATQLAFERAAEHLATLTGVRPRLLATDRHPGYRTGQWAHRHTRGRPLVRVQHHHAHIASTMAEHGLDGSRPVIGVAFDGTGYGDDGAVWGGEVLLADYAGYRRFAQLGYVPQPGGDSAVRRPYRMALAHLHAAGLPWTPDLPPVAACPPDELQLLARQLERNLNCAPTSSMGRLFDAVSSLAGICHHAGYEAQAAAALEAAARAAGDDRGPGYTFGLRTGTPGDGGAALVADPAPVLAAVIEDVRAGTGPAPVAARFHAAVAGLVRRCCGLARERTGLSTVALTGGVFVNTLLAETAARMLRQDGFTVLRHRLVPPNDGGLALGQLLVAARRRGA</sequence>
<keyword evidence="9" id="KW-0378">Hydrolase</keyword>
<dbReference type="GO" id="GO:0016743">
    <property type="term" value="F:carboxyl- or carbamoyltransferase activity"/>
    <property type="evidence" value="ECO:0007669"/>
    <property type="project" value="UniProtKB-UniRule"/>
</dbReference>
<protein>
    <recommendedName>
        <fullName evidence="8">Carbamoyltransferase</fullName>
        <ecNumber evidence="8">6.2.-.-</ecNumber>
    </recommendedName>
</protein>
<evidence type="ECO:0000259" key="12">
    <source>
        <dbReference type="PROSITE" id="PS51163"/>
    </source>
</evidence>
<dbReference type="InterPro" id="IPR017945">
    <property type="entry name" value="DHBP_synth_RibB-like_a/b_dom"/>
</dbReference>
<feature type="active site" evidence="9">
    <location>
        <position position="72"/>
    </location>
</feature>
<dbReference type="EC" id="6.2.-.-" evidence="8"/>
<evidence type="ECO:0000256" key="3">
    <source>
        <dbReference type="ARBA" id="ARBA00022598"/>
    </source>
</evidence>
<dbReference type="InterPro" id="IPR004421">
    <property type="entry name" value="Carbamoyltransferase_HypF"/>
</dbReference>
<dbReference type="SUPFAM" id="SSF54975">
    <property type="entry name" value="Acylphosphatase/BLUF domain-like"/>
    <property type="match status" value="1"/>
</dbReference>
<dbReference type="RefSeq" id="WP_079181988.1">
    <property type="nucleotide sequence ID" value="NZ_FRBK01000009.1"/>
</dbReference>
<keyword evidence="5" id="KW-0863">Zinc-finger</keyword>
<evidence type="ECO:0000313" key="14">
    <source>
        <dbReference type="Proteomes" id="UP000184388"/>
    </source>
</evidence>
<dbReference type="Pfam" id="PF22521">
    <property type="entry name" value="HypF_C_2"/>
    <property type="match status" value="1"/>
</dbReference>
<dbReference type="InterPro" id="IPR041440">
    <property type="entry name" value="HypF_C"/>
</dbReference>
<evidence type="ECO:0000256" key="1">
    <source>
        <dbReference type="ARBA" id="ARBA00004711"/>
    </source>
</evidence>
<evidence type="ECO:0000259" key="11">
    <source>
        <dbReference type="PROSITE" id="PS51160"/>
    </source>
</evidence>
<dbReference type="Gene3D" id="3.30.420.40">
    <property type="match status" value="1"/>
</dbReference>
<dbReference type="EMBL" id="FRBK01000009">
    <property type="protein sequence ID" value="SHM17796.1"/>
    <property type="molecule type" value="Genomic_DNA"/>
</dbReference>
<feature type="compositionally biased region" description="Low complexity" evidence="10">
    <location>
        <begin position="8"/>
        <end position="21"/>
    </location>
</feature>
<dbReference type="Proteomes" id="UP000184388">
    <property type="component" value="Unassembled WGS sequence"/>
</dbReference>
<dbReference type="GO" id="GO:0008270">
    <property type="term" value="F:zinc ion binding"/>
    <property type="evidence" value="ECO:0007669"/>
    <property type="project" value="UniProtKB-KW"/>
</dbReference>
<dbReference type="PROSITE" id="PS51163">
    <property type="entry name" value="YRDC"/>
    <property type="match status" value="1"/>
</dbReference>
<dbReference type="NCBIfam" id="TIGR00143">
    <property type="entry name" value="hypF"/>
    <property type="match status" value="1"/>
</dbReference>
<evidence type="ECO:0000256" key="8">
    <source>
        <dbReference type="PIRNR" id="PIRNR006256"/>
    </source>
</evidence>
<dbReference type="InterPro" id="IPR001792">
    <property type="entry name" value="Acylphosphatase-like_dom"/>
</dbReference>
<dbReference type="InterPro" id="IPR051060">
    <property type="entry name" value="Carbamoyltrans_HypF-like"/>
</dbReference>
<dbReference type="PIRSF" id="PIRSF006256">
    <property type="entry name" value="CMPcnvr_hdrg_mat"/>
    <property type="match status" value="1"/>
</dbReference>
<dbReference type="PROSITE" id="PS00150">
    <property type="entry name" value="ACYLPHOSPHATASE_1"/>
    <property type="match status" value="1"/>
</dbReference>
<dbReference type="Gene3D" id="3.30.110.120">
    <property type="match status" value="1"/>
</dbReference>
<feature type="region of interest" description="Disordered" evidence="10">
    <location>
        <begin position="1"/>
        <end position="43"/>
    </location>
</feature>
<dbReference type="SUPFAM" id="SSF55821">
    <property type="entry name" value="YrdC/RibB"/>
    <property type="match status" value="1"/>
</dbReference>
<gene>
    <name evidence="13" type="ORF">SAMN05216268_10923</name>
</gene>
<evidence type="ECO:0000313" key="13">
    <source>
        <dbReference type="EMBL" id="SHM17796.1"/>
    </source>
</evidence>
<evidence type="ECO:0000256" key="10">
    <source>
        <dbReference type="SAM" id="MobiDB-lite"/>
    </source>
</evidence>
<dbReference type="Pfam" id="PF00708">
    <property type="entry name" value="Acylphosphatase"/>
    <property type="match status" value="1"/>
</dbReference>
<evidence type="ECO:0000256" key="4">
    <source>
        <dbReference type="ARBA" id="ARBA00022723"/>
    </source>
</evidence>
<dbReference type="InterPro" id="IPR006070">
    <property type="entry name" value="Sua5-like_dom"/>
</dbReference>
<dbReference type="InterPro" id="IPR011125">
    <property type="entry name" value="Znf_HypF"/>
</dbReference>
<evidence type="ECO:0000256" key="2">
    <source>
        <dbReference type="ARBA" id="ARBA00008097"/>
    </source>
</evidence>
<keyword evidence="6" id="KW-0862">Zinc</keyword>
<dbReference type="Gene3D" id="3.90.870.50">
    <property type="match status" value="1"/>
</dbReference>
<dbReference type="Pfam" id="PF01300">
    <property type="entry name" value="Sua5_yciO_yrdC"/>
    <property type="match status" value="1"/>
</dbReference>
<dbReference type="PANTHER" id="PTHR42959">
    <property type="entry name" value="CARBAMOYLTRANSFERASE"/>
    <property type="match status" value="1"/>
</dbReference>
<comment type="similarity">
    <text evidence="2 8">Belongs to the carbamoyltransferase HypF family.</text>
</comment>
<feature type="active site" evidence="9">
    <location>
        <position position="90"/>
    </location>
</feature>
<evidence type="ECO:0000256" key="5">
    <source>
        <dbReference type="ARBA" id="ARBA00022771"/>
    </source>
</evidence>
<dbReference type="GO" id="GO:0003998">
    <property type="term" value="F:acylphosphatase activity"/>
    <property type="evidence" value="ECO:0007669"/>
    <property type="project" value="UniProtKB-EC"/>
</dbReference>
<comment type="catalytic activity">
    <reaction evidence="9">
        <text>an acyl phosphate + H2O = a carboxylate + phosphate + H(+)</text>
        <dbReference type="Rhea" id="RHEA:14965"/>
        <dbReference type="ChEBI" id="CHEBI:15377"/>
        <dbReference type="ChEBI" id="CHEBI:15378"/>
        <dbReference type="ChEBI" id="CHEBI:29067"/>
        <dbReference type="ChEBI" id="CHEBI:43474"/>
        <dbReference type="ChEBI" id="CHEBI:59918"/>
        <dbReference type="EC" id="3.6.1.7"/>
    </reaction>
</comment>
<comment type="caution">
    <text evidence="13">The sequence shown here is derived from an EMBL/GenBank/DDBJ whole genome shotgun (WGS) entry which is preliminary data.</text>
</comment>
<dbReference type="InterPro" id="IPR036046">
    <property type="entry name" value="Acylphosphatase-like_dom_sf"/>
</dbReference>
<evidence type="ECO:0000256" key="7">
    <source>
        <dbReference type="ARBA" id="ARBA00048220"/>
    </source>
</evidence>
<dbReference type="PROSITE" id="PS51160">
    <property type="entry name" value="ACYLPHOSPHATASE_3"/>
    <property type="match status" value="1"/>
</dbReference>
<keyword evidence="3" id="KW-0436">Ligase</keyword>
<reference evidence="14" key="1">
    <citation type="submission" date="2016-11" db="EMBL/GenBank/DDBJ databases">
        <authorList>
            <person name="Jaros S."/>
            <person name="Januszkiewicz K."/>
            <person name="Wedrychowicz H."/>
        </authorList>
    </citation>
    <scope>NUCLEOTIDE SEQUENCE [LARGE SCALE GENOMIC DNA]</scope>
    <source>
        <strain evidence="14">CGMCC 4.3555</strain>
    </source>
</reference>
<proteinExistence type="inferred from homology"/>
<dbReference type="Gene3D" id="3.30.420.360">
    <property type="match status" value="1"/>
</dbReference>
<dbReference type="Pfam" id="PF17788">
    <property type="entry name" value="HypF_C"/>
    <property type="match status" value="1"/>
</dbReference>
<dbReference type="InterPro" id="IPR017968">
    <property type="entry name" value="Acylphosphatase_CS"/>
</dbReference>
<keyword evidence="4" id="KW-0479">Metal-binding</keyword>
<dbReference type="PANTHER" id="PTHR42959:SF1">
    <property type="entry name" value="CARBAMOYLTRANSFERASE HYPF"/>
    <property type="match status" value="1"/>
</dbReference>
<feature type="domain" description="Acylphosphatase-like" evidence="11">
    <location>
        <begin position="57"/>
        <end position="143"/>
    </location>
</feature>
<dbReference type="Pfam" id="PF07503">
    <property type="entry name" value="zf-HYPF"/>
    <property type="match status" value="2"/>
</dbReference>
<comment type="catalytic activity">
    <reaction evidence="7">
        <text>C-terminal L-cysteinyl-[HypE protein] + carbamoyl phosphate + ATP + H2O = C-terminal S-carboxamide-L-cysteinyl-[HypE protein] + AMP + phosphate + diphosphate + H(+)</text>
        <dbReference type="Rhea" id="RHEA:55636"/>
        <dbReference type="Rhea" id="RHEA-COMP:14247"/>
        <dbReference type="Rhea" id="RHEA-COMP:14392"/>
        <dbReference type="ChEBI" id="CHEBI:15377"/>
        <dbReference type="ChEBI" id="CHEBI:15378"/>
        <dbReference type="ChEBI" id="CHEBI:30616"/>
        <dbReference type="ChEBI" id="CHEBI:33019"/>
        <dbReference type="ChEBI" id="CHEBI:43474"/>
        <dbReference type="ChEBI" id="CHEBI:58228"/>
        <dbReference type="ChEBI" id="CHEBI:76913"/>
        <dbReference type="ChEBI" id="CHEBI:139126"/>
        <dbReference type="ChEBI" id="CHEBI:456215"/>
    </reaction>
</comment>
<dbReference type="GO" id="GO:0051604">
    <property type="term" value="P:protein maturation"/>
    <property type="evidence" value="ECO:0007669"/>
    <property type="project" value="TreeGrafter"/>
</dbReference>